<dbReference type="SUPFAM" id="SSF53335">
    <property type="entry name" value="S-adenosyl-L-methionine-dependent methyltransferases"/>
    <property type="match status" value="1"/>
</dbReference>
<keyword evidence="9" id="KW-1185">Reference proteome</keyword>
<keyword evidence="4 8" id="KW-0808">Transferase</keyword>
<dbReference type="PIRSF" id="PIRSF005461">
    <property type="entry name" value="23S_rRNA_mtase"/>
    <property type="match status" value="1"/>
</dbReference>
<dbReference type="PANTHER" id="PTHR10920">
    <property type="entry name" value="RIBOSOMAL RNA METHYLTRANSFERASE"/>
    <property type="match status" value="1"/>
</dbReference>
<evidence type="ECO:0000313" key="9">
    <source>
        <dbReference type="Proteomes" id="UP000245946"/>
    </source>
</evidence>
<protein>
    <submittedName>
        <fullName evidence="8">Ribosomal RNA methyltransferase</fullName>
    </submittedName>
</protein>
<evidence type="ECO:0000259" key="7">
    <source>
        <dbReference type="Pfam" id="PF01728"/>
    </source>
</evidence>
<evidence type="ECO:0000256" key="5">
    <source>
        <dbReference type="ARBA" id="ARBA00022691"/>
    </source>
</evidence>
<dbReference type="InterPro" id="IPR050082">
    <property type="entry name" value="RNA_methyltr_RlmE"/>
</dbReference>
<dbReference type="Gene3D" id="3.40.50.150">
    <property type="entry name" value="Vaccinia Virus protein VP39"/>
    <property type="match status" value="1"/>
</dbReference>
<evidence type="ECO:0000256" key="3">
    <source>
        <dbReference type="ARBA" id="ARBA00022603"/>
    </source>
</evidence>
<dbReference type="RefSeq" id="XP_025598820.1">
    <property type="nucleotide sequence ID" value="XM_025740894.1"/>
</dbReference>
<dbReference type="HAMAP" id="MF_01547">
    <property type="entry name" value="RNA_methyltr_E"/>
    <property type="match status" value="1"/>
</dbReference>
<organism evidence="8 9">
    <name type="scientific">Tilletiopsis washingtonensis</name>
    <dbReference type="NCBI Taxonomy" id="58919"/>
    <lineage>
        <taxon>Eukaryota</taxon>
        <taxon>Fungi</taxon>
        <taxon>Dikarya</taxon>
        <taxon>Basidiomycota</taxon>
        <taxon>Ustilaginomycotina</taxon>
        <taxon>Exobasidiomycetes</taxon>
        <taxon>Entylomatales</taxon>
        <taxon>Entylomatales incertae sedis</taxon>
        <taxon>Tilletiopsis</taxon>
    </lineage>
</organism>
<dbReference type="CDD" id="cd02440">
    <property type="entry name" value="AdoMet_MTases"/>
    <property type="match status" value="1"/>
</dbReference>
<keyword evidence="5 6" id="KW-0949">S-adenosyl-L-methionine</keyword>
<accession>A0A316ZAD5</accession>
<feature type="active site" description="Proton acceptor" evidence="6">
    <location>
        <position position="171"/>
    </location>
</feature>
<dbReference type="PANTHER" id="PTHR10920:SF12">
    <property type="entry name" value="TRNA (CYTIDINE(32)_GUANOSINE(34)-2'-O)-METHYLTRANSFERASE-RELATED"/>
    <property type="match status" value="1"/>
</dbReference>
<evidence type="ECO:0000256" key="4">
    <source>
        <dbReference type="ARBA" id="ARBA00022679"/>
    </source>
</evidence>
<sequence length="250" mass="26713">MGKSTKDSRDIFYRQAKSDGYRARSAYKLLQLDEEFGFLTHSPLLAPAESSSAPRRVVDLCAAPGSWSQVLTRRLPSGSRIVAVDLQPMAPLPGVQQICGDITLETTAAEVAAALAGDDEERQKADLIVCDGAPDVTGLHALDAYLQSQLLQAAMTLVFRLLAPRGVFVAKIFVNPTVDSHSKTGTGPGGADALLLVAQLRTAFDDVVIAKPRSSRISSAEHFVVASGFRGSAQLDAFQQCGDLADWNEQ</sequence>
<evidence type="ECO:0000256" key="6">
    <source>
        <dbReference type="PIRSR" id="PIRSR005461-1"/>
    </source>
</evidence>
<name>A0A316ZAD5_9BASI</name>
<dbReference type="GeneID" id="37268438"/>
<keyword evidence="1" id="KW-0963">Cytoplasm</keyword>
<dbReference type="GO" id="GO:0030488">
    <property type="term" value="P:tRNA methylation"/>
    <property type="evidence" value="ECO:0007669"/>
    <property type="project" value="TreeGrafter"/>
</dbReference>
<dbReference type="GO" id="GO:0005737">
    <property type="term" value="C:cytoplasm"/>
    <property type="evidence" value="ECO:0007669"/>
    <property type="project" value="TreeGrafter"/>
</dbReference>
<dbReference type="InterPro" id="IPR015507">
    <property type="entry name" value="rRNA-MeTfrase_E"/>
</dbReference>
<evidence type="ECO:0000256" key="1">
    <source>
        <dbReference type="ARBA" id="ARBA00022490"/>
    </source>
</evidence>
<dbReference type="FunFam" id="3.40.50.150:FF:000220">
    <property type="entry name" value="CAMK protein kinase"/>
    <property type="match status" value="1"/>
</dbReference>
<dbReference type="AlphaFoldDB" id="A0A316ZAD5"/>
<evidence type="ECO:0000313" key="8">
    <source>
        <dbReference type="EMBL" id="PWN98541.1"/>
    </source>
</evidence>
<dbReference type="GO" id="GO:0002181">
    <property type="term" value="P:cytoplasmic translation"/>
    <property type="evidence" value="ECO:0007669"/>
    <property type="project" value="TreeGrafter"/>
</dbReference>
<dbReference type="STRING" id="58919.A0A316ZAD5"/>
<keyword evidence="2" id="KW-0698">rRNA processing</keyword>
<dbReference type="EMBL" id="KZ819291">
    <property type="protein sequence ID" value="PWN98541.1"/>
    <property type="molecule type" value="Genomic_DNA"/>
</dbReference>
<gene>
    <name evidence="8" type="ORF">FA09DRAFT_318071</name>
</gene>
<dbReference type="OrthoDB" id="289250at2759"/>
<proteinExistence type="inferred from homology"/>
<dbReference type="Proteomes" id="UP000245946">
    <property type="component" value="Unassembled WGS sequence"/>
</dbReference>
<evidence type="ECO:0000256" key="2">
    <source>
        <dbReference type="ARBA" id="ARBA00022552"/>
    </source>
</evidence>
<dbReference type="InterPro" id="IPR002877">
    <property type="entry name" value="RNA_MeTrfase_FtsJ_dom"/>
</dbReference>
<dbReference type="GO" id="GO:0008175">
    <property type="term" value="F:tRNA methyltransferase activity"/>
    <property type="evidence" value="ECO:0007669"/>
    <property type="project" value="TreeGrafter"/>
</dbReference>
<feature type="domain" description="Ribosomal RNA methyltransferase FtsJ" evidence="7">
    <location>
        <begin position="21"/>
        <end position="229"/>
    </location>
</feature>
<dbReference type="GO" id="GO:0006364">
    <property type="term" value="P:rRNA processing"/>
    <property type="evidence" value="ECO:0007669"/>
    <property type="project" value="UniProtKB-KW"/>
</dbReference>
<dbReference type="Pfam" id="PF01728">
    <property type="entry name" value="FtsJ"/>
    <property type="match status" value="1"/>
</dbReference>
<keyword evidence="3 8" id="KW-0489">Methyltransferase</keyword>
<reference evidence="8 9" key="1">
    <citation type="journal article" date="2018" name="Mol. Biol. Evol.">
        <title>Broad Genomic Sampling Reveals a Smut Pathogenic Ancestry of the Fungal Clade Ustilaginomycotina.</title>
        <authorList>
            <person name="Kijpornyongpan T."/>
            <person name="Mondo S.J."/>
            <person name="Barry K."/>
            <person name="Sandor L."/>
            <person name="Lee J."/>
            <person name="Lipzen A."/>
            <person name="Pangilinan J."/>
            <person name="LaButti K."/>
            <person name="Hainaut M."/>
            <person name="Henrissat B."/>
            <person name="Grigoriev I.V."/>
            <person name="Spatafora J.W."/>
            <person name="Aime M.C."/>
        </authorList>
    </citation>
    <scope>NUCLEOTIDE SEQUENCE [LARGE SCALE GENOMIC DNA]</scope>
    <source>
        <strain evidence="8 9">MCA 4186</strain>
    </source>
</reference>
<dbReference type="InterPro" id="IPR029063">
    <property type="entry name" value="SAM-dependent_MTases_sf"/>
</dbReference>